<keyword evidence="1" id="KW-1133">Transmembrane helix</keyword>
<feature type="transmembrane region" description="Helical" evidence="1">
    <location>
        <begin position="43"/>
        <end position="63"/>
    </location>
</feature>
<dbReference type="OrthoDB" id="9943071at2"/>
<dbReference type="AlphaFoldDB" id="A0A1C6VP04"/>
<reference evidence="3" key="1">
    <citation type="submission" date="2016-06" db="EMBL/GenBank/DDBJ databases">
        <authorList>
            <person name="Varghese N."/>
            <person name="Submissions Spin"/>
        </authorList>
    </citation>
    <scope>NUCLEOTIDE SEQUENCE [LARGE SCALE GENOMIC DNA]</scope>
    <source>
        <strain evidence="3">DSM 44814</strain>
    </source>
</reference>
<protein>
    <recommendedName>
        <fullName evidence="4">DUF4190 domain-containing protein</fullName>
    </recommendedName>
</protein>
<dbReference type="EMBL" id="FMHY01000002">
    <property type="protein sequence ID" value="SCL67844.1"/>
    <property type="molecule type" value="Genomic_DNA"/>
</dbReference>
<gene>
    <name evidence="2" type="ORF">GA0070604_6116</name>
</gene>
<proteinExistence type="predicted"/>
<name>A0A1C6VP04_9ACTN</name>
<dbReference type="Proteomes" id="UP000199696">
    <property type="component" value="Unassembled WGS sequence"/>
</dbReference>
<evidence type="ECO:0000313" key="3">
    <source>
        <dbReference type="Proteomes" id="UP000199696"/>
    </source>
</evidence>
<dbReference type="RefSeq" id="WP_091126362.1">
    <property type="nucleotide sequence ID" value="NZ_FMHY01000002.1"/>
</dbReference>
<accession>A0A1C6VP04</accession>
<feature type="transmembrane region" description="Helical" evidence="1">
    <location>
        <begin position="75"/>
        <end position="94"/>
    </location>
</feature>
<sequence>MVYPFMILGRAGLVDTPQPEHPSGEEKVGRAMTSQLSENQRRYNLLAIMACCMGLVPLLYVSAGLAELTDLLIEVLLPVLLLGGGAVAVGVVGLKQIKTTGQRGRGLAIAGCVAGAAVFAVLAFLLVALMVKGTCGLPDGCEG</sequence>
<keyword evidence="1" id="KW-0812">Transmembrane</keyword>
<keyword evidence="1" id="KW-0472">Membrane</keyword>
<evidence type="ECO:0000256" key="1">
    <source>
        <dbReference type="SAM" id="Phobius"/>
    </source>
</evidence>
<evidence type="ECO:0008006" key="4">
    <source>
        <dbReference type="Google" id="ProtNLM"/>
    </source>
</evidence>
<evidence type="ECO:0000313" key="2">
    <source>
        <dbReference type="EMBL" id="SCL67844.1"/>
    </source>
</evidence>
<keyword evidence="3" id="KW-1185">Reference proteome</keyword>
<organism evidence="2 3">
    <name type="scientific">Micromonospora eburnea</name>
    <dbReference type="NCBI Taxonomy" id="227316"/>
    <lineage>
        <taxon>Bacteria</taxon>
        <taxon>Bacillati</taxon>
        <taxon>Actinomycetota</taxon>
        <taxon>Actinomycetes</taxon>
        <taxon>Micromonosporales</taxon>
        <taxon>Micromonosporaceae</taxon>
        <taxon>Micromonospora</taxon>
    </lineage>
</organism>
<feature type="transmembrane region" description="Helical" evidence="1">
    <location>
        <begin position="106"/>
        <end position="131"/>
    </location>
</feature>